<keyword evidence="6" id="KW-0805">Transcription regulation</keyword>
<sequence length="1647" mass="183395">MMTQFEKEAKTCESLGKVREVTRLGEEFRIPTHLTMDPGGDDHAGPSSSWSRDSQHVTSVSSGSFTPSVHGLVSQQQELPGFSHAQFDGQQFQLTDGSNLPYRITLPTGQSAVFQLPHTTFDRLAPSTEYQEATSGGGDIMHAYQEGHVIPLQVLDPNIHRTLQASYTNLQLLQPVSSSVPRVMTPSRSQSELSSNVTSTLSRNQSDLGLAREADTVQSHLMPVDSVSSGAMAMLNPTLTTASSHPTLHSLMTQGEATASFSAHHQRTGGHSSMISNHSEAGATYGGHMEAGPSYSSHVEAGTSEASPLVVHGNADQEVDQTVSSLNLVLGNEAAAQQPPVRAPMLERLESYQNEPDTTQGDSPTCINQEDDFDDSEVNNLAGLDSSMPVSSGQHHMLEQASVGEDSVDVETTGNIDTTGIDDSTTNEGVDSSFMNGDLNVDDDSNIDQATASWSRPTRKSSRLLSIEKDTGPPVRPQYVSKPYNTSELWCEECQQSYESECTAHRLLPVYDKVVLSRAWSSLPGMLQIFRIADDPNAIGVFAKKMVPKRTQFGPFVGELVPDMDSVTNKEFPLQHIHEVNNYDFDDSEVNNLAGLDSSMPVSSGQHHMLEQASVGEDSVDVETTGNIDTTGIDDSTTNEGVDSSFMNGDLNVDDDSNIDQATASWSRPTRKSSRLLSIEKDTGPPVRPQYVSKPYNTSELWCEECQQSYESECTAHRLLPVYDKVVLSRAWSSLPGMLQIFRIADDPNAIGVFAKKMVPKRTQFGPFVGELVPDMDSVTNKEFPLQLIKADSQEMYFNTSDENKCNWMMFVRAAQNFKEQNCVVYQHGEDIFFSVTREIEPREELKVWYAAHYAEKLGKPVFKADLEDQLNLEGMDNQWPCFECNKRFKTSAMLQRHLLTHESAEFDDGEDAKSSKRKSVPQKPGTPRKRGRPPKKQDDIKAETSWGEGGGAGTSGISEGANGSTFQSWKKMKKTMYLNKLKQSRYSSAIKRSIKSLYKKQNNAGTGWVCTHCDLTFDDATLLNLHTLTHAAEDVGLGEVGEGTSDLPQATEQKFDSASATIPWTSLKCPVCDLEFTNKQELIQHAGTHARSRRARLINPLKPYKCTQCWKAFSNEDRLEKHMLCHGSEDSKPLPCSVCYKRFMNNSALACHMKTHSEKKYYECPVCHMGFDMVQVMREHSAVHCFNGVYPCPICSKTFEDFNDIRKHMRFFHPEKQFPCDQCGKVFPRPDKLKLHMLRHSEHREFMCETCGRQFKRKDKLKEHVKRMHTAEREASMQLNSTPNLSNIKKKFTPKVSPSEYHRFIYKCHSCLMGFKRRGMLVNHLAKRHPDVKPESVPELNLPILKTQRDYYCQYCDKVYKSSSKRKAHIMKNHPGAQLPASGRIKQIFEVEQVLQNFPDPTFSQTVGSVTAMPHPCEHCHKQYASKAKLLQHQRKKHPRLAPPMIVRRSMENKQQLDTLMLQQPETDQQGGQPMENSQAADLLTQAMSELTQSLTEYRPQPGGTVEYQLTPRLTPHPGQHTSTIDISHLGQITHLHYTPQGQVQINTGSGSPQQIQVAVSNPQGIQVGSPQPIHVAVPQSQGLTQPIQVAVPNTQGLPQPIQVAVPNSQGLPQSIQVAVSNTQGGIPVTYIPSTWTQAGNFANYR</sequence>
<keyword evidence="18" id="KW-1185">Reference proteome</keyword>
<feature type="domain" description="C2H2-type" evidence="16">
    <location>
        <begin position="1219"/>
        <end position="1246"/>
    </location>
</feature>
<protein>
    <recommendedName>
        <fullName evidence="11">PR domain zinc finger protein 10</fullName>
    </recommendedName>
    <alternativeName>
        <fullName evidence="12">PR domain-containing protein 10</fullName>
    </alternativeName>
</protein>
<dbReference type="InterPro" id="IPR050331">
    <property type="entry name" value="Zinc_finger"/>
</dbReference>
<feature type="domain" description="SET" evidence="17">
    <location>
        <begin position="737"/>
        <end position="851"/>
    </location>
</feature>
<feature type="domain" description="C2H2-type" evidence="16">
    <location>
        <begin position="1416"/>
        <end position="1444"/>
    </location>
</feature>
<name>A0A2R2MIF2_LINAN</name>
<dbReference type="CDD" id="cd19194">
    <property type="entry name" value="PR-SET_PRDM10"/>
    <property type="match status" value="1"/>
</dbReference>
<dbReference type="Pfam" id="PF00096">
    <property type="entry name" value="zf-C2H2"/>
    <property type="match status" value="5"/>
</dbReference>
<feature type="region of interest" description="Disordered" evidence="15">
    <location>
        <begin position="906"/>
        <end position="965"/>
    </location>
</feature>
<dbReference type="PROSITE" id="PS50157">
    <property type="entry name" value="ZINC_FINGER_C2H2_2"/>
    <property type="match status" value="11"/>
</dbReference>
<dbReference type="Gene3D" id="3.30.160.60">
    <property type="entry name" value="Classic Zinc Finger"/>
    <property type="match status" value="8"/>
</dbReference>
<dbReference type="Proteomes" id="UP000085678">
    <property type="component" value="Unplaced"/>
</dbReference>
<evidence type="ECO:0000256" key="6">
    <source>
        <dbReference type="ARBA" id="ARBA00023015"/>
    </source>
</evidence>
<dbReference type="Pfam" id="PF21549">
    <property type="entry name" value="PRDM2_PR"/>
    <property type="match status" value="1"/>
</dbReference>
<dbReference type="RefSeq" id="XP_023930001.1">
    <property type="nucleotide sequence ID" value="XM_024074233.1"/>
</dbReference>
<keyword evidence="3" id="KW-0677">Repeat</keyword>
<dbReference type="InterPro" id="IPR046341">
    <property type="entry name" value="SET_dom_sf"/>
</dbReference>
<keyword evidence="9" id="KW-0804">Transcription</keyword>
<dbReference type="FunFam" id="3.30.160.60:FF:000100">
    <property type="entry name" value="Zinc finger 45-like"/>
    <property type="match status" value="2"/>
</dbReference>
<dbReference type="Gene3D" id="2.170.270.10">
    <property type="entry name" value="SET domain"/>
    <property type="match status" value="2"/>
</dbReference>
<evidence type="ECO:0000256" key="9">
    <source>
        <dbReference type="ARBA" id="ARBA00023163"/>
    </source>
</evidence>
<dbReference type="SMART" id="SM00355">
    <property type="entry name" value="ZnF_C2H2"/>
    <property type="match status" value="12"/>
</dbReference>
<dbReference type="OrthoDB" id="3535323at2759"/>
<evidence type="ECO:0000256" key="10">
    <source>
        <dbReference type="ARBA" id="ARBA00023242"/>
    </source>
</evidence>
<evidence type="ECO:0000313" key="18">
    <source>
        <dbReference type="Proteomes" id="UP000085678"/>
    </source>
</evidence>
<evidence type="ECO:0000256" key="1">
    <source>
        <dbReference type="ARBA" id="ARBA00004123"/>
    </source>
</evidence>
<evidence type="ECO:0000259" key="17">
    <source>
        <dbReference type="PROSITE" id="PS50280"/>
    </source>
</evidence>
<evidence type="ECO:0000256" key="2">
    <source>
        <dbReference type="ARBA" id="ARBA00022723"/>
    </source>
</evidence>
<feature type="domain" description="C2H2-type" evidence="16">
    <location>
        <begin position="1247"/>
        <end position="1275"/>
    </location>
</feature>
<keyword evidence="8" id="KW-0010">Activator</keyword>
<dbReference type="PANTHER" id="PTHR16515">
    <property type="entry name" value="PR DOMAIN ZINC FINGER PROTEIN"/>
    <property type="match status" value="1"/>
</dbReference>
<feature type="domain" description="C2H2-type" evidence="16">
    <location>
        <begin position="1105"/>
        <end position="1132"/>
    </location>
</feature>
<feature type="domain" description="C2H2-type" evidence="16">
    <location>
        <begin position="1068"/>
        <end position="1095"/>
    </location>
</feature>
<dbReference type="SUPFAM" id="SSF82199">
    <property type="entry name" value="SET domain"/>
    <property type="match status" value="1"/>
</dbReference>
<evidence type="ECO:0000256" key="4">
    <source>
        <dbReference type="ARBA" id="ARBA00022771"/>
    </source>
</evidence>
<evidence type="ECO:0000256" key="8">
    <source>
        <dbReference type="ARBA" id="ARBA00023159"/>
    </source>
</evidence>
<evidence type="ECO:0000313" key="19">
    <source>
        <dbReference type="RefSeq" id="XP_023930001.1"/>
    </source>
</evidence>
<dbReference type="PROSITE" id="PS50280">
    <property type="entry name" value="SET"/>
    <property type="match status" value="1"/>
</dbReference>
<feature type="region of interest" description="Disordered" evidence="15">
    <location>
        <begin position="29"/>
        <end position="68"/>
    </location>
</feature>
<comment type="subcellular location">
    <subcellularLocation>
        <location evidence="1">Nucleus</location>
    </subcellularLocation>
</comment>
<dbReference type="Pfam" id="PF13912">
    <property type="entry name" value="zf-C2H2_6"/>
    <property type="match status" value="1"/>
</dbReference>
<dbReference type="InterPro" id="IPR036236">
    <property type="entry name" value="Znf_C2H2_sf"/>
</dbReference>
<dbReference type="InterPro" id="IPR001214">
    <property type="entry name" value="SET_dom"/>
</dbReference>
<feature type="domain" description="C2H2-type" evidence="16">
    <location>
        <begin position="880"/>
        <end position="907"/>
    </location>
</feature>
<dbReference type="InParanoid" id="A0A2R2MIF2"/>
<reference evidence="19" key="1">
    <citation type="submission" date="2025-08" db="UniProtKB">
        <authorList>
            <consortium name="RefSeq"/>
        </authorList>
    </citation>
    <scope>IDENTIFICATION</scope>
    <source>
        <tissue evidence="19">Gonads</tissue>
    </source>
</reference>
<feature type="domain" description="C2H2-type" evidence="16">
    <location>
        <begin position="1009"/>
        <end position="1036"/>
    </location>
</feature>
<dbReference type="GO" id="GO:0003677">
    <property type="term" value="F:DNA binding"/>
    <property type="evidence" value="ECO:0007669"/>
    <property type="project" value="UniProtKB-KW"/>
</dbReference>
<feature type="domain" description="C2H2-type" evidence="16">
    <location>
        <begin position="1135"/>
        <end position="1162"/>
    </location>
</feature>
<gene>
    <name evidence="19" type="primary">LOC106174513</name>
</gene>
<feature type="compositionally biased region" description="Polar residues" evidence="15">
    <location>
        <begin position="46"/>
        <end position="68"/>
    </location>
</feature>
<evidence type="ECO:0000256" key="12">
    <source>
        <dbReference type="ARBA" id="ARBA00029959"/>
    </source>
</evidence>
<dbReference type="GO" id="GO:0010468">
    <property type="term" value="P:regulation of gene expression"/>
    <property type="evidence" value="ECO:0007669"/>
    <property type="project" value="TreeGrafter"/>
</dbReference>
<feature type="compositionally biased region" description="Basic residues" evidence="15">
    <location>
        <begin position="916"/>
        <end position="935"/>
    </location>
</feature>
<comment type="function">
    <text evidence="13">Transcriptional activator, essential for early embryonic development and survival of embryonic stem cells (ESCs). Supports cell growth and survival during early development by transcriptionally activating the expression of the translation initiation factor EIF3B, to sustain global translation. Activates the transcription of FLNC.</text>
</comment>
<evidence type="ECO:0000256" key="7">
    <source>
        <dbReference type="ARBA" id="ARBA00023125"/>
    </source>
</evidence>
<evidence type="ECO:0000256" key="11">
    <source>
        <dbReference type="ARBA" id="ARBA00024120"/>
    </source>
</evidence>
<evidence type="ECO:0000256" key="5">
    <source>
        <dbReference type="ARBA" id="ARBA00022833"/>
    </source>
</evidence>
<feature type="domain" description="C2H2-type" evidence="16">
    <location>
        <begin position="1352"/>
        <end position="1380"/>
    </location>
</feature>
<dbReference type="InterPro" id="IPR044403">
    <property type="entry name" value="PRDM10_PR/SET"/>
</dbReference>
<feature type="domain" description="C2H2-type" evidence="16">
    <location>
        <begin position="1307"/>
        <end position="1335"/>
    </location>
</feature>
<feature type="domain" description="C2H2-type" evidence="16">
    <location>
        <begin position="1191"/>
        <end position="1219"/>
    </location>
</feature>
<keyword evidence="4 14" id="KW-0863">Zinc-finger</keyword>
<evidence type="ECO:0000256" key="13">
    <source>
        <dbReference type="ARBA" id="ARBA00093328"/>
    </source>
</evidence>
<keyword evidence="7" id="KW-0238">DNA-binding</keyword>
<proteinExistence type="predicted"/>
<evidence type="ECO:0000256" key="3">
    <source>
        <dbReference type="ARBA" id="ARBA00022737"/>
    </source>
</evidence>
<dbReference type="GeneID" id="106174513"/>
<dbReference type="SUPFAM" id="SSF57667">
    <property type="entry name" value="beta-beta-alpha zinc fingers"/>
    <property type="match status" value="6"/>
</dbReference>
<keyword evidence="10" id="KW-0539">Nucleus</keyword>
<keyword evidence="5" id="KW-0862">Zinc</keyword>
<dbReference type="GO" id="GO:0008270">
    <property type="term" value="F:zinc ion binding"/>
    <property type="evidence" value="ECO:0007669"/>
    <property type="project" value="UniProtKB-KW"/>
</dbReference>
<evidence type="ECO:0000259" key="16">
    <source>
        <dbReference type="PROSITE" id="PS50157"/>
    </source>
</evidence>
<evidence type="ECO:0000256" key="15">
    <source>
        <dbReference type="SAM" id="MobiDB-lite"/>
    </source>
</evidence>
<dbReference type="InterPro" id="IPR013087">
    <property type="entry name" value="Znf_C2H2_type"/>
</dbReference>
<accession>A0A2R2MIF2</accession>
<evidence type="ECO:0000256" key="14">
    <source>
        <dbReference type="PROSITE-ProRule" id="PRU00042"/>
    </source>
</evidence>
<dbReference type="GO" id="GO:0005634">
    <property type="term" value="C:nucleus"/>
    <property type="evidence" value="ECO:0007669"/>
    <property type="project" value="UniProtKB-SubCell"/>
</dbReference>
<dbReference type="PANTHER" id="PTHR16515:SF2">
    <property type="entry name" value="PR DOMAIN ZINC FINGER PROTEIN 4"/>
    <property type="match status" value="1"/>
</dbReference>
<feature type="region of interest" description="Disordered" evidence="15">
    <location>
        <begin position="181"/>
        <end position="208"/>
    </location>
</feature>
<keyword evidence="2" id="KW-0479">Metal-binding</keyword>
<dbReference type="PROSITE" id="PS00028">
    <property type="entry name" value="ZINC_FINGER_C2H2_1"/>
    <property type="match status" value="11"/>
</dbReference>
<dbReference type="KEGG" id="lak:106174513"/>
<feature type="compositionally biased region" description="Polar residues" evidence="15">
    <location>
        <begin position="181"/>
        <end position="207"/>
    </location>
</feature>
<organism evidence="18 19">
    <name type="scientific">Lingula anatina</name>
    <name type="common">Brachiopod</name>
    <name type="synonym">Lingula unguis</name>
    <dbReference type="NCBI Taxonomy" id="7574"/>
    <lineage>
        <taxon>Eukaryota</taxon>
        <taxon>Metazoa</taxon>
        <taxon>Spiralia</taxon>
        <taxon>Lophotrochozoa</taxon>
        <taxon>Brachiopoda</taxon>
        <taxon>Linguliformea</taxon>
        <taxon>Lingulata</taxon>
        <taxon>Lingulida</taxon>
        <taxon>Linguloidea</taxon>
        <taxon>Lingulidae</taxon>
        <taxon>Lingula</taxon>
    </lineage>
</organism>